<dbReference type="InterPro" id="IPR021726">
    <property type="entry name" value="THO_THOC2_N"/>
</dbReference>
<dbReference type="GO" id="GO:0003729">
    <property type="term" value="F:mRNA binding"/>
    <property type="evidence" value="ECO:0007669"/>
    <property type="project" value="TreeGrafter"/>
</dbReference>
<feature type="compositionally biased region" description="Polar residues" evidence="6">
    <location>
        <begin position="1367"/>
        <end position="1377"/>
    </location>
</feature>
<reference evidence="10 11" key="1">
    <citation type="submission" date="2023-10" db="EMBL/GenBank/DDBJ databases">
        <title>Draft Genome Sequence of Candida saopaulonensis from a very Premature Infant with Sepsis.</title>
        <authorList>
            <person name="Ning Y."/>
            <person name="Dai R."/>
            <person name="Xiao M."/>
            <person name="Xu Y."/>
            <person name="Yan Q."/>
            <person name="Zhang L."/>
        </authorList>
    </citation>
    <scope>NUCLEOTIDE SEQUENCE [LARGE SCALE GENOMIC DNA]</scope>
    <source>
        <strain evidence="10 11">19XY460</strain>
    </source>
</reference>
<feature type="domain" description="THO complex subunitTHOC2 C-terminal" evidence="7">
    <location>
        <begin position="891"/>
        <end position="1184"/>
    </location>
</feature>
<dbReference type="RefSeq" id="XP_062879332.1">
    <property type="nucleotide sequence ID" value="XM_063023262.1"/>
</dbReference>
<dbReference type="KEGG" id="asau:88175383"/>
<dbReference type="GeneID" id="88175383"/>
<dbReference type="EMBL" id="CP138898">
    <property type="protein sequence ID" value="WPK26953.1"/>
    <property type="molecule type" value="Genomic_DNA"/>
</dbReference>
<dbReference type="GO" id="GO:0000445">
    <property type="term" value="C:THO complex part of transcription export complex"/>
    <property type="evidence" value="ECO:0007669"/>
    <property type="project" value="TreeGrafter"/>
</dbReference>
<keyword evidence="11" id="KW-1185">Reference proteome</keyword>
<dbReference type="GO" id="GO:0006397">
    <property type="term" value="P:mRNA processing"/>
    <property type="evidence" value="ECO:0007669"/>
    <property type="project" value="InterPro"/>
</dbReference>
<evidence type="ECO:0000259" key="7">
    <source>
        <dbReference type="Pfam" id="PF11262"/>
    </source>
</evidence>
<organism evidence="10 11">
    <name type="scientific">Australozyma saopauloensis</name>
    <dbReference type="NCBI Taxonomy" id="291208"/>
    <lineage>
        <taxon>Eukaryota</taxon>
        <taxon>Fungi</taxon>
        <taxon>Dikarya</taxon>
        <taxon>Ascomycota</taxon>
        <taxon>Saccharomycotina</taxon>
        <taxon>Pichiomycetes</taxon>
        <taxon>Metschnikowiaceae</taxon>
        <taxon>Australozyma</taxon>
    </lineage>
</organism>
<feature type="compositionally biased region" description="Basic and acidic residues" evidence="6">
    <location>
        <begin position="1511"/>
        <end position="1573"/>
    </location>
</feature>
<feature type="compositionally biased region" description="Polar residues" evidence="6">
    <location>
        <begin position="1587"/>
        <end position="1609"/>
    </location>
</feature>
<dbReference type="InterPro" id="IPR040007">
    <property type="entry name" value="Tho2"/>
</dbReference>
<dbReference type="Pfam" id="PF11262">
    <property type="entry name" value="Tho2"/>
    <property type="match status" value="1"/>
</dbReference>
<feature type="compositionally biased region" description="Pro residues" evidence="6">
    <location>
        <begin position="1630"/>
        <end position="1645"/>
    </location>
</feature>
<protein>
    <recommendedName>
        <fullName evidence="3">THO complex subunit 2</fullName>
    </recommendedName>
</protein>
<feature type="region of interest" description="Disordered" evidence="6">
    <location>
        <begin position="1239"/>
        <end position="1676"/>
    </location>
</feature>
<name>A0AAX4HEZ0_9ASCO</name>
<dbReference type="Pfam" id="PF11732">
    <property type="entry name" value="Thoc2"/>
    <property type="match status" value="1"/>
</dbReference>
<feature type="coiled-coil region" evidence="5">
    <location>
        <begin position="911"/>
        <end position="938"/>
    </location>
</feature>
<dbReference type="GO" id="GO:0006406">
    <property type="term" value="P:mRNA export from nucleus"/>
    <property type="evidence" value="ECO:0007669"/>
    <property type="project" value="InterPro"/>
</dbReference>
<dbReference type="PANTHER" id="PTHR21597">
    <property type="entry name" value="THO2 PROTEIN"/>
    <property type="match status" value="1"/>
</dbReference>
<feature type="domain" description="THO complex subunit 2 N-terminal" evidence="9">
    <location>
        <begin position="12"/>
        <end position="616"/>
    </location>
</feature>
<gene>
    <name evidence="10" type="ORF">PUMCH_004322</name>
</gene>
<feature type="domain" description="THO complex subunitTHOC2 N-terminal" evidence="8">
    <location>
        <begin position="618"/>
        <end position="693"/>
    </location>
</feature>
<feature type="compositionally biased region" description="Basic and acidic residues" evidence="6">
    <location>
        <begin position="341"/>
        <end position="351"/>
    </location>
</feature>
<feature type="compositionally biased region" description="Polar residues" evidence="6">
    <location>
        <begin position="1454"/>
        <end position="1473"/>
    </location>
</feature>
<keyword evidence="4" id="KW-0539">Nucleus</keyword>
<feature type="compositionally biased region" description="Basic and acidic residues" evidence="6">
    <location>
        <begin position="1239"/>
        <end position="1255"/>
    </location>
</feature>
<evidence type="ECO:0000256" key="5">
    <source>
        <dbReference type="SAM" id="Coils"/>
    </source>
</evidence>
<evidence type="ECO:0000313" key="10">
    <source>
        <dbReference type="EMBL" id="WPK26953.1"/>
    </source>
</evidence>
<evidence type="ECO:0000256" key="6">
    <source>
        <dbReference type="SAM" id="MobiDB-lite"/>
    </source>
</evidence>
<feature type="compositionally biased region" description="Pro residues" evidence="6">
    <location>
        <begin position="1495"/>
        <end position="1504"/>
    </location>
</feature>
<dbReference type="Proteomes" id="UP001338582">
    <property type="component" value="Chromosome 5"/>
</dbReference>
<sequence length="1676" mass="189803">MAEPTPYEHCSHEIVSDFANSGSQILLDAVKTSAESQSFPSQLNSIFTEVLMSVEEESITVDDASEFLKRALLSAELQVIFCQVFDVYPLGENLKSLLQSIADKNLLDQNVLATHISSSTLIDTGLLQGSLFTRQCNTSKRDHFYTQKKFNLFHEEFEGYSLIVSELDEILSNPHNIDLVEYAVEAVNKLIGHYLLDPNRVLDLIIDIFINMLVGNHEFIIQFLKKSLWWPQTEADCLLGFDNLNHGGCTAASNIIILKLKKFPGIELTETFKILVAILIKIGFISFGSIYNRIPPADDTMQLLEKAYLSDLENKVFRASANALALAAPLKDDDDNNTTEGEVKSTQEKNTTEPQTFESLSKLNVKLQLFKVFLANGLYWPSIFMLSQYPFLAHIDKEVASLLNRVLATLISPLYCHMNPLSAHDVSVLQRGRDVSTINRGKLTIGNIPLVTQYCFKPTIKSYYGKRYVYFFKNWADGLPICYSKDDLVTMSHQFLKFFGPILASSHSNFTQICEIIAHDISQDASPENKDMWFNYYRNYIFPYIGWLQDNPVVVDKAYSVLRLFDSEERFNLYGELNQVMARNNSHVKISFGKAEKATKDTLKRLSKENVTEMMKKLASISIYNPLPCYLTILQQLESYENLNSLIVETAAYFSDYCWDNLTLAILMRLSAAGRSSLLENGLNDRRWIQSLASFIGELSQKYPDKIDLDSLIKYLVKSFHAKDISELLVLKEVISKMGGFQAITNLTQLQVNMIRCQSSLANIVYKTIGDSRYEREKSGQILAQTLLTDNYASELFVLICKLDRQIMHDSSSSHLKVLASRRDEVSAILHLLCSLFSFFCEDILSIVSIASLMQKYGVSVSWAFELWRKFLPKEFGLTDIDPTLFDIASVDQSLFYTFWKLDLHDINYSADLYNSELEKLRSNLFQQNEELSFLLNSKGEDASKISPIKDNIKRIEKIMTEIPEQMSTHEKHCLEIFEFLSKDNGSWFTLDQLENNVHDFLRVCLLPRAIHSCFDALYCAQILFKLHELRVPNFSLLSCIEKLFESQILFSTLFTSTPTEAENLGLFVSVILQQLDSWRDEEKFTQLSNQSVISDVHKNEILFASFKKSLFCLHATILSDISRALVSTSYMSRMNVITFLKNLLNIYPIVEDHCEEIAHLIENVSKFDPRDDLKLSSAALIGHVKSREKKWVHMWDFMDMDDQDLEEQKLKRKGIEDDKEAAKKRKQELLLAEARKHAEEQDKLEAEEHSRQISDKNSQASAASLDYSDKVPTGPRNVERLKSTAPRGRYDMYTGSVDTDTATKPSTPTGPQSTRTGSSRDTPPAPSHRATEEKATRPGKQEPDSTDLFAKRISRENTKSPAAPVSRTNTPTNARGQGSRPHQVADVPTSRIVQGRQRASLPPQQAPLEKRAPLPPQQAPLEKRTPLPPQQAPLENRAPSRPQNLLERDSKNAKTSQRGSVPQQRSSDNQLRASLPPQRAPTPHRDSALQQRKPLPPQAPPPQMTQNSRANDRGTGRDSSRDTRDNNRNTYREGARDRGNNYRDNYRDGSRSVSGHDDKRSFGRGSARDSVPRDGANPGGRDRSQTTRTFGQRESNDNRGQNQNSSAGYNAASRAKTRPAHETSRRPPSAGPLPPPSLPPPSNLPPSAKSSDSSQRLNKRLYEEGGESNDKRRRR</sequence>
<proteinExistence type="inferred from homology"/>
<evidence type="ECO:0000256" key="1">
    <source>
        <dbReference type="ARBA" id="ARBA00004123"/>
    </source>
</evidence>
<evidence type="ECO:0000256" key="4">
    <source>
        <dbReference type="ARBA" id="ARBA00023242"/>
    </source>
</evidence>
<evidence type="ECO:0000259" key="8">
    <source>
        <dbReference type="Pfam" id="PF11732"/>
    </source>
</evidence>
<feature type="region of interest" description="Disordered" evidence="6">
    <location>
        <begin position="331"/>
        <end position="354"/>
    </location>
</feature>
<evidence type="ECO:0000256" key="2">
    <source>
        <dbReference type="ARBA" id="ARBA00007857"/>
    </source>
</evidence>
<dbReference type="Pfam" id="PF16134">
    <property type="entry name" value="THOC2_N"/>
    <property type="match status" value="1"/>
</dbReference>
<dbReference type="InterPro" id="IPR032302">
    <property type="entry name" value="THOC2_N"/>
</dbReference>
<comment type="subcellular location">
    <subcellularLocation>
        <location evidence="1">Nucleus</location>
    </subcellularLocation>
</comment>
<feature type="compositionally biased region" description="Polar residues" evidence="6">
    <location>
        <begin position="1297"/>
        <end position="1322"/>
    </location>
</feature>
<feature type="compositionally biased region" description="Basic and acidic residues" evidence="6">
    <location>
        <begin position="1330"/>
        <end position="1359"/>
    </location>
</feature>
<evidence type="ECO:0000256" key="3">
    <source>
        <dbReference type="ARBA" id="ARBA00019596"/>
    </source>
</evidence>
<evidence type="ECO:0000259" key="9">
    <source>
        <dbReference type="Pfam" id="PF16134"/>
    </source>
</evidence>
<dbReference type="PANTHER" id="PTHR21597:SF0">
    <property type="entry name" value="THO COMPLEX SUBUNIT 2"/>
    <property type="match status" value="1"/>
</dbReference>
<keyword evidence="5" id="KW-0175">Coiled coil</keyword>
<evidence type="ECO:0000313" key="11">
    <source>
        <dbReference type="Proteomes" id="UP001338582"/>
    </source>
</evidence>
<dbReference type="InterPro" id="IPR021418">
    <property type="entry name" value="THO_THOC2_C"/>
</dbReference>
<comment type="similarity">
    <text evidence="2">Belongs to the THOC2 family.</text>
</comment>
<accession>A0AAX4HEZ0</accession>